<organism evidence="1 2">
    <name type="scientific">Cutibacterium namnetense</name>
    <dbReference type="NCBI Taxonomy" id="1574624"/>
    <lineage>
        <taxon>Bacteria</taxon>
        <taxon>Bacillati</taxon>
        <taxon>Actinomycetota</taxon>
        <taxon>Actinomycetes</taxon>
        <taxon>Propionibacteriales</taxon>
        <taxon>Propionibacteriaceae</taxon>
        <taxon>Cutibacterium</taxon>
    </lineage>
</organism>
<dbReference type="SUPFAM" id="SSF54690">
    <property type="entry name" value="Molybdopterin synthase subunit MoaE"/>
    <property type="match status" value="1"/>
</dbReference>
<dbReference type="Proteomes" id="UP000256324">
    <property type="component" value="Unassembled WGS sequence"/>
</dbReference>
<gene>
    <name evidence="1" type="ORF">CP880_00200</name>
</gene>
<dbReference type="RefSeq" id="WP_042842850.1">
    <property type="nucleotide sequence ID" value="NZ_JARJNT010000001.1"/>
</dbReference>
<dbReference type="CDD" id="cd00756">
    <property type="entry name" value="MoaE"/>
    <property type="match status" value="1"/>
</dbReference>
<dbReference type="InterPro" id="IPR036563">
    <property type="entry name" value="MoaE_sf"/>
</dbReference>
<dbReference type="EMBL" id="PCZS01000001">
    <property type="protein sequence ID" value="REB70285.1"/>
    <property type="molecule type" value="Genomic_DNA"/>
</dbReference>
<evidence type="ECO:0000313" key="1">
    <source>
        <dbReference type="EMBL" id="REB70285.1"/>
    </source>
</evidence>
<dbReference type="Gene3D" id="3.90.1170.40">
    <property type="entry name" value="Molybdopterin biosynthesis MoaE subunit"/>
    <property type="match status" value="1"/>
</dbReference>
<dbReference type="InterPro" id="IPR003448">
    <property type="entry name" value="Mopterin_biosynth_MoaE"/>
</dbReference>
<dbReference type="PANTHER" id="PTHR23404">
    <property type="entry name" value="MOLYBDOPTERIN SYNTHASE RELATED"/>
    <property type="match status" value="1"/>
</dbReference>
<comment type="caution">
    <text evidence="1">The sequence shown here is derived from an EMBL/GenBank/DDBJ whole genome shotgun (WGS) entry which is preliminary data.</text>
</comment>
<dbReference type="Pfam" id="PF02391">
    <property type="entry name" value="MoaE"/>
    <property type="match status" value="1"/>
</dbReference>
<name>A0ABX9IBC3_9ACTN</name>
<accession>A0ABX9IBC3</accession>
<sequence>MSSVQIHTEITSSPLNLTAIRQWVGDPAAGAVVTFEGVVRDHDHGVGVTGITYSAHPSATDTLARVVAHFAECEGIRAIAVEHRVGQLIVGDVALALAVAGEHRREAFTCAMEIIDAVKAEVPIWKQQFLLEGGYEWGGLP</sequence>
<evidence type="ECO:0000313" key="2">
    <source>
        <dbReference type="Proteomes" id="UP000256324"/>
    </source>
</evidence>
<reference evidence="1 2" key="1">
    <citation type="submission" date="2017-09" db="EMBL/GenBank/DDBJ databases">
        <authorList>
            <person name="Bumgarner R.E."/>
        </authorList>
    </citation>
    <scope>NUCLEOTIDE SEQUENCE [LARGE SCALE GENOMIC DNA]</scope>
    <source>
        <strain evidence="1 2">T34998</strain>
    </source>
</reference>
<keyword evidence="2" id="KW-1185">Reference proteome</keyword>
<proteinExistence type="predicted"/>
<protein>
    <submittedName>
        <fullName evidence="1">Molybdenum cofactor biosynthesis protein MoaE</fullName>
    </submittedName>
</protein>